<keyword evidence="1" id="KW-0812">Transmembrane</keyword>
<feature type="transmembrane region" description="Helical" evidence="1">
    <location>
        <begin position="40"/>
        <end position="64"/>
    </location>
</feature>
<name>A0A975TX65_9RHOB</name>
<evidence type="ECO:0000313" key="2">
    <source>
        <dbReference type="EMBL" id="MBY4892607.1"/>
    </source>
</evidence>
<evidence type="ECO:0000256" key="1">
    <source>
        <dbReference type="SAM" id="Phobius"/>
    </source>
</evidence>
<dbReference type="AlphaFoldDB" id="A0A975TX65"/>
<gene>
    <name evidence="2" type="ORF">KUL25_07495</name>
    <name evidence="3" type="ORF">KUL25_07500</name>
</gene>
<dbReference type="InterPro" id="IPR018919">
    <property type="entry name" value="DUF2484"/>
</dbReference>
<proteinExistence type="predicted"/>
<sequence length="80" mass="8989">MSLALTLACIWAVASAFVAMMPMRFQWPLGFPLLVASIPMVGFVGYTHGWIWTLVVLAAILSMFRNPLRYFARRILGRAT</sequence>
<dbReference type="Pfam" id="PF10658">
    <property type="entry name" value="DUF2484"/>
    <property type="match status" value="1"/>
</dbReference>
<dbReference type="EMBL" id="JAIMBW010000001">
    <property type="protein sequence ID" value="MBY4892607.1"/>
    <property type="molecule type" value="Genomic_DNA"/>
</dbReference>
<protein>
    <submittedName>
        <fullName evidence="3">DUF2484 family protein</fullName>
    </submittedName>
</protein>
<keyword evidence="1" id="KW-0472">Membrane</keyword>
<evidence type="ECO:0000313" key="3">
    <source>
        <dbReference type="EMBL" id="QXL89343.1"/>
    </source>
</evidence>
<keyword evidence="1" id="KW-1133">Transmembrane helix</keyword>
<organism evidence="3">
    <name type="scientific">Gymnodinialimonas phycosphaerae</name>
    <dbReference type="NCBI Taxonomy" id="2841589"/>
    <lineage>
        <taxon>Bacteria</taxon>
        <taxon>Pseudomonadati</taxon>
        <taxon>Pseudomonadota</taxon>
        <taxon>Alphaproteobacteria</taxon>
        <taxon>Rhodobacterales</taxon>
        <taxon>Paracoccaceae</taxon>
        <taxon>Gymnodinialimonas</taxon>
    </lineage>
</organism>
<dbReference type="RefSeq" id="WP_257892386.1">
    <property type="nucleotide sequence ID" value="NZ_JAIMBW010000001.1"/>
</dbReference>
<dbReference type="EMBL" id="CP078073">
    <property type="protein sequence ID" value="QXL89343.1"/>
    <property type="molecule type" value="Genomic_DNA"/>
</dbReference>
<keyword evidence="4" id="KW-1185">Reference proteome</keyword>
<reference evidence="3 4" key="1">
    <citation type="submission" date="2021-07" db="EMBL/GenBank/DDBJ databases">
        <title>Karlodiniumbacter phycospheric gen. nov., sp. nov., a phycosphere bacterium isolated from karlodinium veneficum.</title>
        <authorList>
            <person name="Peng Y."/>
            <person name="Jiang L."/>
            <person name="Lee J."/>
        </authorList>
    </citation>
    <scope>NUCLEOTIDE SEQUENCE</scope>
    <source>
        <strain evidence="3 4">N5</strain>
    </source>
</reference>
<evidence type="ECO:0000313" key="4">
    <source>
        <dbReference type="Proteomes" id="UP000693972"/>
    </source>
</evidence>
<dbReference type="Proteomes" id="UP000693972">
    <property type="component" value="Unassembled WGS sequence"/>
</dbReference>
<accession>A0A975TX65</accession>